<dbReference type="Proteomes" id="UP000831532">
    <property type="component" value="Chromosome"/>
</dbReference>
<accession>A0ABY4A058</accession>
<sequence>MSSHISSLTSCENPAVSHQIPFETGLLFVPVTGGYDGSLEFYLRPDARLTLNDLVASHGAHSQAVNIPKAGLSKIARLNHAFNATLIARFERDHRLPDDRPAELIFQKEPR</sequence>
<dbReference type="EMBL" id="CP063361">
    <property type="protein sequence ID" value="UOD28130.1"/>
    <property type="molecule type" value="Genomic_DNA"/>
</dbReference>
<evidence type="ECO:0000313" key="2">
    <source>
        <dbReference type="Proteomes" id="UP000831532"/>
    </source>
</evidence>
<name>A0ABY4A058_9BURK</name>
<reference evidence="1 2" key="1">
    <citation type="submission" date="2020-10" db="EMBL/GenBank/DDBJ databases">
        <title>Genome analysis of Massilia species.</title>
        <authorList>
            <person name="Jung D.-H."/>
        </authorList>
    </citation>
    <scope>NUCLEOTIDE SEQUENCE [LARGE SCALE GENOMIC DNA]</scope>
    <source>
        <strain evidence="2">sipir</strain>
    </source>
</reference>
<gene>
    <name evidence="1" type="ORF">INH39_22030</name>
</gene>
<keyword evidence="2" id="KW-1185">Reference proteome</keyword>
<dbReference type="RefSeq" id="WP_243489311.1">
    <property type="nucleotide sequence ID" value="NZ_CP063361.1"/>
</dbReference>
<evidence type="ECO:0008006" key="3">
    <source>
        <dbReference type="Google" id="ProtNLM"/>
    </source>
</evidence>
<evidence type="ECO:0000313" key="1">
    <source>
        <dbReference type="EMBL" id="UOD28130.1"/>
    </source>
</evidence>
<protein>
    <recommendedName>
        <fullName evidence="3">DUF1488 domain-containing protein</fullName>
    </recommendedName>
</protein>
<proteinExistence type="predicted"/>
<organism evidence="1 2">
    <name type="scientific">Massilia violaceinigra</name>
    <dbReference type="NCBI Taxonomy" id="2045208"/>
    <lineage>
        <taxon>Bacteria</taxon>
        <taxon>Pseudomonadati</taxon>
        <taxon>Pseudomonadota</taxon>
        <taxon>Betaproteobacteria</taxon>
        <taxon>Burkholderiales</taxon>
        <taxon>Oxalobacteraceae</taxon>
        <taxon>Telluria group</taxon>
        <taxon>Massilia</taxon>
    </lineage>
</organism>